<evidence type="ECO:0000313" key="2">
    <source>
        <dbReference type="Proteomes" id="UP001056120"/>
    </source>
</evidence>
<dbReference type="Proteomes" id="UP001056120">
    <property type="component" value="Linkage Group LG15"/>
</dbReference>
<dbReference type="EMBL" id="CM042032">
    <property type="protein sequence ID" value="KAI3776684.1"/>
    <property type="molecule type" value="Genomic_DNA"/>
</dbReference>
<proteinExistence type="predicted"/>
<comment type="caution">
    <text evidence="1">The sequence shown here is derived from an EMBL/GenBank/DDBJ whole genome shotgun (WGS) entry which is preliminary data.</text>
</comment>
<accession>A0ACB9FZJ7</accession>
<protein>
    <submittedName>
        <fullName evidence="1">Uncharacterized protein</fullName>
    </submittedName>
</protein>
<name>A0ACB9FZJ7_9ASTR</name>
<gene>
    <name evidence="1" type="ORF">L1987_46472</name>
</gene>
<evidence type="ECO:0000313" key="1">
    <source>
        <dbReference type="EMBL" id="KAI3776684.1"/>
    </source>
</evidence>
<organism evidence="1 2">
    <name type="scientific">Smallanthus sonchifolius</name>
    <dbReference type="NCBI Taxonomy" id="185202"/>
    <lineage>
        <taxon>Eukaryota</taxon>
        <taxon>Viridiplantae</taxon>
        <taxon>Streptophyta</taxon>
        <taxon>Embryophyta</taxon>
        <taxon>Tracheophyta</taxon>
        <taxon>Spermatophyta</taxon>
        <taxon>Magnoliopsida</taxon>
        <taxon>eudicotyledons</taxon>
        <taxon>Gunneridae</taxon>
        <taxon>Pentapetalae</taxon>
        <taxon>asterids</taxon>
        <taxon>campanulids</taxon>
        <taxon>Asterales</taxon>
        <taxon>Asteraceae</taxon>
        <taxon>Asteroideae</taxon>
        <taxon>Heliantheae alliance</taxon>
        <taxon>Millerieae</taxon>
        <taxon>Smallanthus</taxon>
    </lineage>
</organism>
<keyword evidence="2" id="KW-1185">Reference proteome</keyword>
<sequence length="304" mass="34283">MDFVFSLDSNSDVVLEDKPKVENRAKNSIVSSGRKTLADISNMPRTPSTLTQDNKSRPNPSTVKEYIEQLQKENTALMKLLADKNRIIDISGAELHKLSITLQKMQQQNLHLAQSNSLMLAELNSGKDRLKDLQHQLGCKNGLLIAKKLELQGKRKTKTCETDEMKAKVSEQEEMGVCTVAERGKDQHCNANGRQKSKSLGPSVRKVQETGVGDNSRLRARRQSARFKHDEPKPTEDLLHAAEVDDKMQEDDVALPVKKEDDSLPNNASQERRRSSISRPSREVAKKVPSYKEVSLNMKMRRLE</sequence>
<reference evidence="2" key="1">
    <citation type="journal article" date="2022" name="Mol. Ecol. Resour.">
        <title>The genomes of chicory, endive, great burdock and yacon provide insights into Asteraceae palaeo-polyploidization history and plant inulin production.</title>
        <authorList>
            <person name="Fan W."/>
            <person name="Wang S."/>
            <person name="Wang H."/>
            <person name="Wang A."/>
            <person name="Jiang F."/>
            <person name="Liu H."/>
            <person name="Zhao H."/>
            <person name="Xu D."/>
            <person name="Zhang Y."/>
        </authorList>
    </citation>
    <scope>NUCLEOTIDE SEQUENCE [LARGE SCALE GENOMIC DNA]</scope>
    <source>
        <strain evidence="2">cv. Yunnan</strain>
    </source>
</reference>
<reference evidence="1 2" key="2">
    <citation type="journal article" date="2022" name="Mol. Ecol. Resour.">
        <title>The genomes of chicory, endive, great burdock and yacon provide insights into Asteraceae paleo-polyploidization history and plant inulin production.</title>
        <authorList>
            <person name="Fan W."/>
            <person name="Wang S."/>
            <person name="Wang H."/>
            <person name="Wang A."/>
            <person name="Jiang F."/>
            <person name="Liu H."/>
            <person name="Zhao H."/>
            <person name="Xu D."/>
            <person name="Zhang Y."/>
        </authorList>
    </citation>
    <scope>NUCLEOTIDE SEQUENCE [LARGE SCALE GENOMIC DNA]</scope>
    <source>
        <strain evidence="2">cv. Yunnan</strain>
        <tissue evidence="1">Leaves</tissue>
    </source>
</reference>